<feature type="transmembrane region" description="Helical" evidence="1">
    <location>
        <begin position="126"/>
        <end position="144"/>
    </location>
</feature>
<evidence type="ECO:0000313" key="3">
    <source>
        <dbReference type="Proteomes" id="UP001164286"/>
    </source>
</evidence>
<dbReference type="EMBL" id="JAKWFO010000003">
    <property type="protein sequence ID" value="KAI9638138.1"/>
    <property type="molecule type" value="Genomic_DNA"/>
</dbReference>
<feature type="transmembrane region" description="Helical" evidence="1">
    <location>
        <begin position="41"/>
        <end position="61"/>
    </location>
</feature>
<reference evidence="2" key="1">
    <citation type="journal article" date="2022" name="G3 (Bethesda)">
        <title>High quality genome of the basidiomycete yeast Dioszegia hungarica PDD-24b-2 isolated from cloud water.</title>
        <authorList>
            <person name="Jarrige D."/>
            <person name="Haridas S."/>
            <person name="Bleykasten-Grosshans C."/>
            <person name="Joly M."/>
            <person name="Nadalig T."/>
            <person name="Sancelme M."/>
            <person name="Vuilleumier S."/>
            <person name="Grigoriev I.V."/>
            <person name="Amato P."/>
            <person name="Bringel F."/>
        </authorList>
    </citation>
    <scope>NUCLEOTIDE SEQUENCE</scope>
    <source>
        <strain evidence="2">PDD-24b-2</strain>
    </source>
</reference>
<dbReference type="GeneID" id="77731237"/>
<evidence type="ECO:0000256" key="1">
    <source>
        <dbReference type="SAM" id="Phobius"/>
    </source>
</evidence>
<keyword evidence="1" id="KW-1133">Transmembrane helix</keyword>
<dbReference type="AlphaFoldDB" id="A0AA38HBF8"/>
<dbReference type="Pfam" id="PF08592">
    <property type="entry name" value="Anthrone_oxy"/>
    <property type="match status" value="1"/>
</dbReference>
<proteinExistence type="predicted"/>
<feature type="transmembrane region" description="Helical" evidence="1">
    <location>
        <begin position="12"/>
        <end position="34"/>
    </location>
</feature>
<evidence type="ECO:0008006" key="4">
    <source>
        <dbReference type="Google" id="ProtNLM"/>
    </source>
</evidence>
<sequence>MSDHVSLPHVPFAAGPLTVGLLLNSTILFGNIALSLVGPAPIVLAVVISTIVHFLAAYLTYSPLIRNLSLNAGLATFTLIPHSVIFCVPVMQRLLQLNREPTFSEAEEKEAEACLRMWARRHRWRSIEYVIGWTAGMAAVLALVERW</sequence>
<gene>
    <name evidence="2" type="ORF">MKK02DRAFT_42527</name>
</gene>
<dbReference type="RefSeq" id="XP_052947915.1">
    <property type="nucleotide sequence ID" value="XM_053092032.1"/>
</dbReference>
<keyword evidence="1" id="KW-0812">Transmembrane</keyword>
<keyword evidence="3" id="KW-1185">Reference proteome</keyword>
<keyword evidence="1" id="KW-0472">Membrane</keyword>
<dbReference type="InterPro" id="IPR013901">
    <property type="entry name" value="Anthrone_oxy"/>
</dbReference>
<organism evidence="2 3">
    <name type="scientific">Dioszegia hungarica</name>
    <dbReference type="NCBI Taxonomy" id="4972"/>
    <lineage>
        <taxon>Eukaryota</taxon>
        <taxon>Fungi</taxon>
        <taxon>Dikarya</taxon>
        <taxon>Basidiomycota</taxon>
        <taxon>Agaricomycotina</taxon>
        <taxon>Tremellomycetes</taxon>
        <taxon>Tremellales</taxon>
        <taxon>Bulleribasidiaceae</taxon>
        <taxon>Dioszegia</taxon>
    </lineage>
</organism>
<accession>A0AA38HBF8</accession>
<protein>
    <recommendedName>
        <fullName evidence="4">DUF1772-domain-containing protein</fullName>
    </recommendedName>
</protein>
<evidence type="ECO:0000313" key="2">
    <source>
        <dbReference type="EMBL" id="KAI9638138.1"/>
    </source>
</evidence>
<name>A0AA38HBF8_9TREE</name>
<dbReference type="Proteomes" id="UP001164286">
    <property type="component" value="Unassembled WGS sequence"/>
</dbReference>
<comment type="caution">
    <text evidence="2">The sequence shown here is derived from an EMBL/GenBank/DDBJ whole genome shotgun (WGS) entry which is preliminary data.</text>
</comment>
<feature type="transmembrane region" description="Helical" evidence="1">
    <location>
        <begin position="73"/>
        <end position="91"/>
    </location>
</feature>